<dbReference type="AlphaFoldDB" id="A0A1H3ZRK5"/>
<dbReference type="EMBL" id="FNQN01000004">
    <property type="protein sequence ID" value="SEA26329.1"/>
    <property type="molecule type" value="Genomic_DNA"/>
</dbReference>
<proteinExistence type="predicted"/>
<name>A0A1H3ZRK5_9BACT</name>
<organism evidence="1 2">
    <name type="scientific">Desulfuromusa kysingii</name>
    <dbReference type="NCBI Taxonomy" id="37625"/>
    <lineage>
        <taxon>Bacteria</taxon>
        <taxon>Pseudomonadati</taxon>
        <taxon>Thermodesulfobacteriota</taxon>
        <taxon>Desulfuromonadia</taxon>
        <taxon>Desulfuromonadales</taxon>
        <taxon>Geopsychrobacteraceae</taxon>
        <taxon>Desulfuromusa</taxon>
    </lineage>
</organism>
<accession>A0A1H3ZRK5</accession>
<protein>
    <submittedName>
        <fullName evidence="1">Uncharacterized protein</fullName>
    </submittedName>
</protein>
<evidence type="ECO:0000313" key="1">
    <source>
        <dbReference type="EMBL" id="SEA26329.1"/>
    </source>
</evidence>
<dbReference type="Proteomes" id="UP000199409">
    <property type="component" value="Unassembled WGS sequence"/>
</dbReference>
<evidence type="ECO:0000313" key="2">
    <source>
        <dbReference type="Proteomes" id="UP000199409"/>
    </source>
</evidence>
<sequence>MSCLKGSSLVKKKEAQFVCEKCGSQVKKKSQVCKPVKVKDKEKKNSKEK</sequence>
<keyword evidence="2" id="KW-1185">Reference proteome</keyword>
<dbReference type="STRING" id="37625.SAMN05660420_01646"/>
<dbReference type="RefSeq" id="WP_175498305.1">
    <property type="nucleotide sequence ID" value="NZ_FNQN01000004.1"/>
</dbReference>
<reference evidence="1 2" key="1">
    <citation type="submission" date="2016-10" db="EMBL/GenBank/DDBJ databases">
        <authorList>
            <person name="de Groot N.N."/>
        </authorList>
    </citation>
    <scope>NUCLEOTIDE SEQUENCE [LARGE SCALE GENOMIC DNA]</scope>
    <source>
        <strain evidence="1 2">DSM 7343</strain>
    </source>
</reference>
<gene>
    <name evidence="1" type="ORF">SAMN05660420_01646</name>
</gene>